<organism evidence="7 8">
    <name type="scientific">Hydrogenoanaerobacterium saccharovorans</name>
    <dbReference type="NCBI Taxonomy" id="474960"/>
    <lineage>
        <taxon>Bacteria</taxon>
        <taxon>Bacillati</taxon>
        <taxon>Bacillota</taxon>
        <taxon>Clostridia</taxon>
        <taxon>Eubacteriales</taxon>
        <taxon>Oscillospiraceae</taxon>
        <taxon>Hydrogenoanaerobacterium</taxon>
    </lineage>
</organism>
<comment type="function">
    <text evidence="5">Catalyzes the conversion of 1-hydroxy-2-methyl-2-(E)-butenyl 4-diphosphate (HMBPP) into a mixture of isopentenyl diphosphate (IPP) and dimethylallyl diphosphate (DMAPP). Acts in the terminal step of the DOXP/MEP pathway for isoprenoid precursor biosynthesis.</text>
</comment>
<protein>
    <recommendedName>
        <fullName evidence="5">4-hydroxy-3-methylbut-2-enyl diphosphate reductase</fullName>
        <shortName evidence="5">HMBPP reductase</shortName>
        <ecNumber evidence="5">1.17.7.4</ecNumber>
    </recommendedName>
</protein>
<keyword evidence="5" id="KW-0414">Isoprene biosynthesis</keyword>
<evidence type="ECO:0000256" key="4">
    <source>
        <dbReference type="ARBA" id="ARBA00023014"/>
    </source>
</evidence>
<evidence type="ECO:0000259" key="6">
    <source>
        <dbReference type="PROSITE" id="PS50126"/>
    </source>
</evidence>
<dbReference type="Gene3D" id="3.40.1010.20">
    <property type="entry name" value="4-hydroxy-3-methylbut-2-enyl diphosphate reductase, catalytic domain"/>
    <property type="match status" value="2"/>
</dbReference>
<dbReference type="InterPro" id="IPR003029">
    <property type="entry name" value="S1_domain"/>
</dbReference>
<dbReference type="GO" id="GO:0051745">
    <property type="term" value="F:4-hydroxy-3-methylbut-2-enyl diphosphate reductase activity"/>
    <property type="evidence" value="ECO:0007669"/>
    <property type="project" value="UniProtKB-UniRule"/>
</dbReference>
<keyword evidence="1 5" id="KW-0004">4Fe-4S</keyword>
<feature type="domain" description="S1 motif" evidence="6">
    <location>
        <begin position="567"/>
        <end position="636"/>
    </location>
</feature>
<dbReference type="FunFam" id="2.40.50.140:FF:000051">
    <property type="entry name" value="RNA-binding transcriptional accessory protein"/>
    <property type="match status" value="1"/>
</dbReference>
<feature type="binding site" evidence="5">
    <location>
        <position position="224"/>
    </location>
    <ligand>
        <name>dimethylallyl diphosphate</name>
        <dbReference type="ChEBI" id="CHEBI:57623"/>
    </ligand>
</feature>
<dbReference type="Proteomes" id="UP000199158">
    <property type="component" value="Unassembled WGS sequence"/>
</dbReference>
<comment type="cofactor">
    <cofactor evidence="5">
        <name>[4Fe-4S] cluster</name>
        <dbReference type="ChEBI" id="CHEBI:49883"/>
    </cofactor>
    <text evidence="5">Binds 1 [4Fe-4S] cluster per subunit.</text>
</comment>
<feature type="binding site" evidence="5">
    <location>
        <position position="95"/>
    </location>
    <ligand>
        <name>[4Fe-4S] cluster</name>
        <dbReference type="ChEBI" id="CHEBI:49883"/>
    </ligand>
</feature>
<sequence length="651" mass="71680">MKITVAKTAGFCFGVDRAVNLAFEYADKHKNVCTLGPIIHNPQIVEQLRQKGVTCVNKVTDLPKDATVVIRSHGVAQAVFDEIETQQLSYVDATCPFVQNIHHIVKEQSEQGRVILIAGDSAHPEVLGIKGHCNGAVCVFKTAEELQNVLNQSSNYTEKQCSMVAQTTFNTLEWQKCVEIAKKVCTNLRIFDTICIATAKRQQEAIELARKNDLMVVVGGRTSSNTAKLFQICSDITRCILVERAEELYDYDFAQVTNIGVTAGASTPACIIKEVQKTMSEILKNQEEEISFEELLDQSFKSTYNGKKETGVVVGIAPNELQVDIGTKHAGYVPLSEFTDDPNAKLEDLVKKGDKLELLVVRVNDVEGTVMLSKKRLDQIAGLEKIENAYETGEVLDGVVVEVVKGGVIVSCLGSKIFVPASKATLSRNDELESLLKKNVQFKVIDLKKERGRKRAIGSIKDVALKAREEAAEKFWASVEVGKIYKGEVKSLTSYGAFVDLGGVDGMVHISELSWNRIKHPSDVVKVGEILEVYVKDIDSVNKKISLGYKKTEDNPWEIIKRDYPVGTVVKAKIVSITTFGAFAQIIPGVDGLIHISQISYERVDKVADVLSVGNEVDVKITEIDTDKKRVSLSMKALLEAPVQAEDETAE</sequence>
<keyword evidence="3 5" id="KW-0408">Iron</keyword>
<dbReference type="Pfam" id="PF00575">
    <property type="entry name" value="S1"/>
    <property type="match status" value="4"/>
</dbReference>
<dbReference type="EMBL" id="FOCG01000001">
    <property type="protein sequence ID" value="SEM56208.1"/>
    <property type="molecule type" value="Genomic_DNA"/>
</dbReference>
<keyword evidence="4 5" id="KW-0411">Iron-sulfur</keyword>
<dbReference type="EC" id="1.17.7.4" evidence="5"/>
<name>A0A1H7ZFA5_9FIRM</name>
<dbReference type="GO" id="GO:0003729">
    <property type="term" value="F:mRNA binding"/>
    <property type="evidence" value="ECO:0007669"/>
    <property type="project" value="UniProtKB-ARBA"/>
</dbReference>
<evidence type="ECO:0000313" key="7">
    <source>
        <dbReference type="EMBL" id="SEM56208.1"/>
    </source>
</evidence>
<dbReference type="InterPro" id="IPR003451">
    <property type="entry name" value="LytB/IspH"/>
</dbReference>
<dbReference type="CDD" id="cd05687">
    <property type="entry name" value="S1_RPS1_repeat_ec1_hs1"/>
    <property type="match status" value="1"/>
</dbReference>
<feature type="binding site" evidence="5">
    <location>
        <position position="266"/>
    </location>
    <ligand>
        <name>isopentenyl diphosphate</name>
        <dbReference type="ChEBI" id="CHEBI:128769"/>
    </ligand>
</feature>
<dbReference type="PANTHER" id="PTHR30426">
    <property type="entry name" value="4-HYDROXY-3-METHYLBUT-2-ENYL DIPHOSPHATE REDUCTASE"/>
    <property type="match status" value="1"/>
</dbReference>
<dbReference type="UniPathway" id="UPA00059">
    <property type="reaction ID" value="UER00105"/>
</dbReference>
<evidence type="ECO:0000256" key="5">
    <source>
        <dbReference type="HAMAP-Rule" id="MF_00191"/>
    </source>
</evidence>
<feature type="binding site" evidence="5">
    <location>
        <position position="40"/>
    </location>
    <ligand>
        <name>(2E)-4-hydroxy-3-methylbut-2-enyl diphosphate</name>
        <dbReference type="ChEBI" id="CHEBI:128753"/>
    </ligand>
</feature>
<dbReference type="UniPathway" id="UPA00056">
    <property type="reaction ID" value="UER00097"/>
</dbReference>
<feature type="binding site" evidence="5">
    <location>
        <position position="123"/>
    </location>
    <ligand>
        <name>dimethylallyl diphosphate</name>
        <dbReference type="ChEBI" id="CHEBI:57623"/>
    </ligand>
</feature>
<feature type="binding site" evidence="5">
    <location>
        <position position="40"/>
    </location>
    <ligand>
        <name>isopentenyl diphosphate</name>
        <dbReference type="ChEBI" id="CHEBI:128769"/>
    </ligand>
</feature>
<feature type="binding site" evidence="5">
    <location>
        <position position="225"/>
    </location>
    <ligand>
        <name>isopentenyl diphosphate</name>
        <dbReference type="ChEBI" id="CHEBI:128769"/>
    </ligand>
</feature>
<dbReference type="GO" id="GO:0019288">
    <property type="term" value="P:isopentenyl diphosphate biosynthetic process, methylerythritol 4-phosphate pathway"/>
    <property type="evidence" value="ECO:0007669"/>
    <property type="project" value="UniProtKB-UniRule"/>
</dbReference>
<evidence type="ECO:0000256" key="1">
    <source>
        <dbReference type="ARBA" id="ARBA00022485"/>
    </source>
</evidence>
<dbReference type="GO" id="GO:0016114">
    <property type="term" value="P:terpenoid biosynthetic process"/>
    <property type="evidence" value="ECO:0007669"/>
    <property type="project" value="UniProtKB-UniRule"/>
</dbReference>
<dbReference type="NCBIfam" id="TIGR00216">
    <property type="entry name" value="ispH_lytB"/>
    <property type="match status" value="1"/>
</dbReference>
<dbReference type="Pfam" id="PF02401">
    <property type="entry name" value="LYTB"/>
    <property type="match status" value="1"/>
</dbReference>
<feature type="binding site" evidence="5">
    <location>
        <position position="123"/>
    </location>
    <ligand>
        <name>(2E)-4-hydroxy-3-methylbut-2-enyl diphosphate</name>
        <dbReference type="ChEBI" id="CHEBI:128753"/>
    </ligand>
</feature>
<comment type="similarity">
    <text evidence="5">Belongs to the IspH family.</text>
</comment>
<feature type="binding site" evidence="5">
    <location>
        <position position="167"/>
    </location>
    <ligand>
        <name>(2E)-4-hydroxy-3-methylbut-2-enyl diphosphate</name>
        <dbReference type="ChEBI" id="CHEBI:128753"/>
    </ligand>
</feature>
<dbReference type="OrthoDB" id="9804077at2"/>
<dbReference type="STRING" id="474960.SAMN05216180_0587"/>
<feature type="binding site" evidence="5">
    <location>
        <position position="12"/>
    </location>
    <ligand>
        <name>[4Fe-4S] cluster</name>
        <dbReference type="ChEBI" id="CHEBI:49883"/>
    </ligand>
</feature>
<dbReference type="GO" id="GO:0046872">
    <property type="term" value="F:metal ion binding"/>
    <property type="evidence" value="ECO:0007669"/>
    <property type="project" value="UniProtKB-KW"/>
</dbReference>
<comment type="pathway">
    <text evidence="5">Isoprenoid biosynthesis; isopentenyl diphosphate biosynthesis via DXP pathway; isopentenyl diphosphate from 1-deoxy-D-xylulose 5-phosphate: step 6/6.</text>
</comment>
<evidence type="ECO:0000256" key="3">
    <source>
        <dbReference type="ARBA" id="ARBA00023004"/>
    </source>
</evidence>
<keyword evidence="8" id="KW-1185">Reference proteome</keyword>
<accession>A0A1H7ZFA5</accession>
<dbReference type="CDD" id="cd13944">
    <property type="entry name" value="lytB_ispH"/>
    <property type="match status" value="1"/>
</dbReference>
<dbReference type="Gene3D" id="2.40.50.140">
    <property type="entry name" value="Nucleic acid-binding proteins"/>
    <property type="match status" value="4"/>
</dbReference>
<feature type="binding site" evidence="5">
    <location>
        <position position="223"/>
    </location>
    <ligand>
        <name>isopentenyl diphosphate</name>
        <dbReference type="ChEBI" id="CHEBI:128769"/>
    </ligand>
</feature>
<feature type="domain" description="S1 motif" evidence="6">
    <location>
        <begin position="482"/>
        <end position="550"/>
    </location>
</feature>
<feature type="domain" description="S1 motif" evidence="6">
    <location>
        <begin position="393"/>
        <end position="461"/>
    </location>
</feature>
<feature type="binding site" evidence="5">
    <location>
        <position position="266"/>
    </location>
    <ligand>
        <name>(2E)-4-hydroxy-3-methylbut-2-enyl diphosphate</name>
        <dbReference type="ChEBI" id="CHEBI:128753"/>
    </ligand>
</feature>
<dbReference type="CDD" id="cd05688">
    <property type="entry name" value="S1_RPS1_repeat_ec3"/>
    <property type="match status" value="1"/>
</dbReference>
<feature type="binding site" evidence="5">
    <location>
        <position position="225"/>
    </location>
    <ligand>
        <name>dimethylallyl diphosphate</name>
        <dbReference type="ChEBI" id="CHEBI:57623"/>
    </ligand>
</feature>
<comment type="catalytic activity">
    <reaction evidence="5">
        <text>isopentenyl diphosphate + 2 oxidized [2Fe-2S]-[ferredoxin] + H2O = (2E)-4-hydroxy-3-methylbut-2-enyl diphosphate + 2 reduced [2Fe-2S]-[ferredoxin] + 2 H(+)</text>
        <dbReference type="Rhea" id="RHEA:24488"/>
        <dbReference type="Rhea" id="RHEA-COMP:10000"/>
        <dbReference type="Rhea" id="RHEA-COMP:10001"/>
        <dbReference type="ChEBI" id="CHEBI:15377"/>
        <dbReference type="ChEBI" id="CHEBI:15378"/>
        <dbReference type="ChEBI" id="CHEBI:33737"/>
        <dbReference type="ChEBI" id="CHEBI:33738"/>
        <dbReference type="ChEBI" id="CHEBI:128753"/>
        <dbReference type="ChEBI" id="CHEBI:128769"/>
        <dbReference type="EC" id="1.17.7.4"/>
    </reaction>
</comment>
<dbReference type="InterPro" id="IPR035104">
    <property type="entry name" value="Ribosomal_protein_S1-like"/>
</dbReference>
<reference evidence="7 8" key="1">
    <citation type="submission" date="2016-10" db="EMBL/GenBank/DDBJ databases">
        <authorList>
            <person name="de Groot N.N."/>
        </authorList>
    </citation>
    <scope>NUCLEOTIDE SEQUENCE [LARGE SCALE GENOMIC DNA]</scope>
    <source>
        <strain evidence="7 8">CGMCC 1.5070</strain>
    </source>
</reference>
<dbReference type="PROSITE" id="PS50126">
    <property type="entry name" value="S1"/>
    <property type="match status" value="4"/>
</dbReference>
<comment type="catalytic activity">
    <reaction evidence="5">
        <text>dimethylallyl diphosphate + 2 oxidized [2Fe-2S]-[ferredoxin] + H2O = (2E)-4-hydroxy-3-methylbut-2-enyl diphosphate + 2 reduced [2Fe-2S]-[ferredoxin] + 2 H(+)</text>
        <dbReference type="Rhea" id="RHEA:24825"/>
        <dbReference type="Rhea" id="RHEA-COMP:10000"/>
        <dbReference type="Rhea" id="RHEA-COMP:10001"/>
        <dbReference type="ChEBI" id="CHEBI:15377"/>
        <dbReference type="ChEBI" id="CHEBI:15378"/>
        <dbReference type="ChEBI" id="CHEBI:33737"/>
        <dbReference type="ChEBI" id="CHEBI:33738"/>
        <dbReference type="ChEBI" id="CHEBI:57623"/>
        <dbReference type="ChEBI" id="CHEBI:128753"/>
        <dbReference type="EC" id="1.17.7.4"/>
    </reaction>
</comment>
<feature type="active site" description="Proton donor" evidence="5">
    <location>
        <position position="125"/>
    </location>
</feature>
<dbReference type="HAMAP" id="MF_00191">
    <property type="entry name" value="IspH"/>
    <property type="match status" value="1"/>
</dbReference>
<dbReference type="Gene3D" id="3.40.50.11270">
    <property type="match status" value="1"/>
</dbReference>
<evidence type="ECO:0000256" key="2">
    <source>
        <dbReference type="ARBA" id="ARBA00022723"/>
    </source>
</evidence>
<feature type="binding site" evidence="5">
    <location>
        <position position="73"/>
    </location>
    <ligand>
        <name>dimethylallyl diphosphate</name>
        <dbReference type="ChEBI" id="CHEBI:57623"/>
    </ligand>
</feature>
<dbReference type="InterPro" id="IPR012340">
    <property type="entry name" value="NA-bd_OB-fold"/>
</dbReference>
<keyword evidence="2 5" id="KW-0479">Metal-binding</keyword>
<feature type="binding site" evidence="5">
    <location>
        <position position="223"/>
    </location>
    <ligand>
        <name>(2E)-4-hydroxy-3-methylbut-2-enyl diphosphate</name>
        <dbReference type="ChEBI" id="CHEBI:128753"/>
    </ligand>
</feature>
<evidence type="ECO:0000313" key="8">
    <source>
        <dbReference type="Proteomes" id="UP000199158"/>
    </source>
</evidence>
<dbReference type="PANTHER" id="PTHR30426:SF0">
    <property type="entry name" value="4-HYDROXY-3-METHYLBUT-2-ENYL DIPHOSPHATE REDUCTASE"/>
    <property type="match status" value="1"/>
</dbReference>
<gene>
    <name evidence="5" type="primary">ispH</name>
    <name evidence="7" type="ORF">SAMN05216180_0587</name>
</gene>
<dbReference type="SMART" id="SM00316">
    <property type="entry name" value="S1"/>
    <property type="match status" value="4"/>
</dbReference>
<feature type="binding site" evidence="5">
    <location>
        <position position="73"/>
    </location>
    <ligand>
        <name>isopentenyl diphosphate</name>
        <dbReference type="ChEBI" id="CHEBI:128769"/>
    </ligand>
</feature>
<dbReference type="NCBIfam" id="NF000907">
    <property type="entry name" value="PRK00087.1"/>
    <property type="match status" value="1"/>
</dbReference>
<feature type="binding site" evidence="5">
    <location>
        <position position="195"/>
    </location>
    <ligand>
        <name>[4Fe-4S] cluster</name>
        <dbReference type="ChEBI" id="CHEBI:49883"/>
    </ligand>
</feature>
<feature type="binding site" evidence="5">
    <location>
        <position position="73"/>
    </location>
    <ligand>
        <name>(2E)-4-hydroxy-3-methylbut-2-enyl diphosphate</name>
        <dbReference type="ChEBI" id="CHEBI:128753"/>
    </ligand>
</feature>
<feature type="binding site" evidence="5">
    <location>
        <position position="223"/>
    </location>
    <ligand>
        <name>dimethylallyl diphosphate</name>
        <dbReference type="ChEBI" id="CHEBI:57623"/>
    </ligand>
</feature>
<feature type="binding site" evidence="5">
    <location>
        <position position="224"/>
    </location>
    <ligand>
        <name>isopentenyl diphosphate</name>
        <dbReference type="ChEBI" id="CHEBI:128769"/>
    </ligand>
</feature>
<feature type="binding site" evidence="5">
    <location>
        <position position="40"/>
    </location>
    <ligand>
        <name>dimethylallyl diphosphate</name>
        <dbReference type="ChEBI" id="CHEBI:57623"/>
    </ligand>
</feature>
<proteinExistence type="inferred from homology"/>
<dbReference type="AlphaFoldDB" id="A0A1H7ZFA5"/>
<dbReference type="PRINTS" id="PR00681">
    <property type="entry name" value="RIBOSOMALS1"/>
</dbReference>
<feature type="binding site" evidence="5">
    <location>
        <position position="225"/>
    </location>
    <ligand>
        <name>(2E)-4-hydroxy-3-methylbut-2-enyl diphosphate</name>
        <dbReference type="ChEBI" id="CHEBI:128753"/>
    </ligand>
</feature>
<comment type="pathway">
    <text evidence="5">Isoprenoid biosynthesis; dimethylallyl diphosphate biosynthesis; dimethylallyl diphosphate from (2E)-4-hydroxy-3-methylbutenyl diphosphate: step 1/1.</text>
</comment>
<dbReference type="GO" id="GO:0005737">
    <property type="term" value="C:cytoplasm"/>
    <property type="evidence" value="ECO:0007669"/>
    <property type="project" value="UniProtKB-ARBA"/>
</dbReference>
<keyword evidence="5" id="KW-0560">Oxidoreductase</keyword>
<dbReference type="SUPFAM" id="SSF50249">
    <property type="entry name" value="Nucleic acid-binding proteins"/>
    <property type="match status" value="4"/>
</dbReference>
<feature type="binding site" evidence="5">
    <location>
        <position position="224"/>
    </location>
    <ligand>
        <name>(2E)-4-hydroxy-3-methylbut-2-enyl diphosphate</name>
        <dbReference type="ChEBI" id="CHEBI:128753"/>
    </ligand>
</feature>
<dbReference type="GO" id="GO:0051539">
    <property type="term" value="F:4 iron, 4 sulfur cluster binding"/>
    <property type="evidence" value="ECO:0007669"/>
    <property type="project" value="UniProtKB-UniRule"/>
</dbReference>
<dbReference type="RefSeq" id="WP_092751465.1">
    <property type="nucleotide sequence ID" value="NZ_FOCG01000001.1"/>
</dbReference>
<feature type="binding site" evidence="5">
    <location>
        <position position="123"/>
    </location>
    <ligand>
        <name>isopentenyl diphosphate</name>
        <dbReference type="ChEBI" id="CHEBI:128769"/>
    </ligand>
</feature>
<feature type="binding site" evidence="5">
    <location>
        <position position="266"/>
    </location>
    <ligand>
        <name>dimethylallyl diphosphate</name>
        <dbReference type="ChEBI" id="CHEBI:57623"/>
    </ligand>
</feature>
<feature type="domain" description="S1 motif" evidence="6">
    <location>
        <begin position="306"/>
        <end position="375"/>
    </location>
</feature>
<dbReference type="GO" id="GO:0050992">
    <property type="term" value="P:dimethylallyl diphosphate biosynthetic process"/>
    <property type="evidence" value="ECO:0007669"/>
    <property type="project" value="UniProtKB-UniRule"/>
</dbReference>